<accession>A0A8H6MDL0</accession>
<sequence length="358" mass="39311">MALISNARFARGRADLSNPTRLRQTRGTPRRPLPHIPLLSHLFVATESRPLATRPFPGIISVAESQNSRLIQGPNTTSRPPRGHCPRKPFATSCSDHRYVTPPQLGLTGSIPSPYTGSIYFQECRISTHPFSGIISVAESQNQSTKRDVETESRPPHGYSPSPRKSFTTSHTGRSRNLQGPSMLHPFSGFISVAESQNQSIKHHIQTSCRRASSQRLFTPSWDADPSLLCHGGTHCHRSLSSQAAHAVSRRSSARHSIPGRSRQGPIIPYTSSFRFQVARGTPIHLYFDIPMPSLVCLTSVGEKDHNMRAAPLAAVWSTEDAHGMGMPRRLLRHPTEGPVDALGYPSALDIATPGPWL</sequence>
<keyword evidence="3" id="KW-1185">Reference proteome</keyword>
<proteinExistence type="predicted"/>
<dbReference type="AlphaFoldDB" id="A0A8H6MDL0"/>
<reference evidence="2 3" key="1">
    <citation type="submission" date="2020-07" db="EMBL/GenBank/DDBJ databases">
        <title>Comparative genomics of pyrophilous fungi reveals a link between fire events and developmental genes.</title>
        <authorList>
            <consortium name="DOE Joint Genome Institute"/>
            <person name="Steindorff A.S."/>
            <person name="Carver A."/>
            <person name="Calhoun S."/>
            <person name="Stillman K."/>
            <person name="Liu H."/>
            <person name="Lipzen A."/>
            <person name="Pangilinan J."/>
            <person name="Labutti K."/>
            <person name="Bruns T.D."/>
            <person name="Grigoriev I.V."/>
        </authorList>
    </citation>
    <scope>NUCLEOTIDE SEQUENCE [LARGE SCALE GENOMIC DNA]</scope>
    <source>
        <strain evidence="2 3">CBS 144469</strain>
    </source>
</reference>
<dbReference type="Proteomes" id="UP000521943">
    <property type="component" value="Unassembled WGS sequence"/>
</dbReference>
<name>A0A8H6MDL0_9AGAR</name>
<feature type="compositionally biased region" description="Basic and acidic residues" evidence="1">
    <location>
        <begin position="145"/>
        <end position="155"/>
    </location>
</feature>
<dbReference type="OrthoDB" id="10499850at2759"/>
<feature type="region of interest" description="Disordered" evidence="1">
    <location>
        <begin position="244"/>
        <end position="264"/>
    </location>
</feature>
<feature type="compositionally biased region" description="Polar residues" evidence="1">
    <location>
        <begin position="163"/>
        <end position="180"/>
    </location>
</feature>
<comment type="caution">
    <text evidence="2">The sequence shown here is derived from an EMBL/GenBank/DDBJ whole genome shotgun (WGS) entry which is preliminary data.</text>
</comment>
<feature type="region of interest" description="Disordered" evidence="1">
    <location>
        <begin position="137"/>
        <end position="181"/>
    </location>
</feature>
<organism evidence="2 3">
    <name type="scientific">Ephemerocybe angulata</name>
    <dbReference type="NCBI Taxonomy" id="980116"/>
    <lineage>
        <taxon>Eukaryota</taxon>
        <taxon>Fungi</taxon>
        <taxon>Dikarya</taxon>
        <taxon>Basidiomycota</taxon>
        <taxon>Agaricomycotina</taxon>
        <taxon>Agaricomycetes</taxon>
        <taxon>Agaricomycetidae</taxon>
        <taxon>Agaricales</taxon>
        <taxon>Agaricineae</taxon>
        <taxon>Psathyrellaceae</taxon>
        <taxon>Ephemerocybe</taxon>
    </lineage>
</organism>
<protein>
    <submittedName>
        <fullName evidence="2">Uncharacterized protein</fullName>
    </submittedName>
</protein>
<evidence type="ECO:0000313" key="3">
    <source>
        <dbReference type="Proteomes" id="UP000521943"/>
    </source>
</evidence>
<evidence type="ECO:0000256" key="1">
    <source>
        <dbReference type="SAM" id="MobiDB-lite"/>
    </source>
</evidence>
<evidence type="ECO:0000313" key="2">
    <source>
        <dbReference type="EMBL" id="KAF6765408.1"/>
    </source>
</evidence>
<gene>
    <name evidence="2" type="ORF">DFP72DRAFT_202856</name>
</gene>
<dbReference type="EMBL" id="JACGCI010000002">
    <property type="protein sequence ID" value="KAF6765408.1"/>
    <property type="molecule type" value="Genomic_DNA"/>
</dbReference>